<dbReference type="SUPFAM" id="SSF52540">
    <property type="entry name" value="P-loop containing nucleoside triphosphate hydrolases"/>
    <property type="match status" value="1"/>
</dbReference>
<dbReference type="Proteomes" id="UP000095280">
    <property type="component" value="Unplaced"/>
</dbReference>
<dbReference type="AlphaFoldDB" id="A0A1I8FIG5"/>
<sequence length="211" mass="23316">RRHVGAQGGATRRGLGWQDLPVPIDLLTTPSLVSSRPSMPADCCGRRQITPGRTGLSDSRHHRPLGHRRRGAVQLTSTLFTTKAVRLQVVCYDLADYNTLLKSSFWISDLSMRLPDAAIFLCGCKSDLLLSLYHKSDYLACRPRLGHQVTELFEAVAACCLVTCRRKSLLHQKLHPKVVSEISTGDQQSPIYGQGHSVSLCARRPTAQSKN</sequence>
<name>A0A1I8FIG5_9PLAT</name>
<keyword evidence="2" id="KW-1185">Reference proteome</keyword>
<organism evidence="2 3">
    <name type="scientific">Macrostomum lignano</name>
    <dbReference type="NCBI Taxonomy" id="282301"/>
    <lineage>
        <taxon>Eukaryota</taxon>
        <taxon>Metazoa</taxon>
        <taxon>Spiralia</taxon>
        <taxon>Lophotrochozoa</taxon>
        <taxon>Platyhelminthes</taxon>
        <taxon>Rhabditophora</taxon>
        <taxon>Macrostomorpha</taxon>
        <taxon>Macrostomida</taxon>
        <taxon>Macrostomidae</taxon>
        <taxon>Macrostomum</taxon>
    </lineage>
</organism>
<proteinExistence type="predicted"/>
<evidence type="ECO:0000313" key="3">
    <source>
        <dbReference type="WBParaSite" id="maker-unitig_34318-snap-gene-0.1-mRNA-1"/>
    </source>
</evidence>
<evidence type="ECO:0000313" key="2">
    <source>
        <dbReference type="Proteomes" id="UP000095280"/>
    </source>
</evidence>
<reference evidence="3" key="1">
    <citation type="submission" date="2016-11" db="UniProtKB">
        <authorList>
            <consortium name="WormBaseParasite"/>
        </authorList>
    </citation>
    <scope>IDENTIFICATION</scope>
</reference>
<dbReference type="Gene3D" id="3.40.50.300">
    <property type="entry name" value="P-loop containing nucleotide triphosphate hydrolases"/>
    <property type="match status" value="1"/>
</dbReference>
<protein>
    <submittedName>
        <fullName evidence="3">RAS like family 10 member A</fullName>
    </submittedName>
</protein>
<evidence type="ECO:0000256" key="1">
    <source>
        <dbReference type="SAM" id="MobiDB-lite"/>
    </source>
</evidence>
<dbReference type="InterPro" id="IPR027417">
    <property type="entry name" value="P-loop_NTPase"/>
</dbReference>
<dbReference type="WBParaSite" id="maker-unitig_34318-snap-gene-0.1-mRNA-1">
    <property type="protein sequence ID" value="maker-unitig_34318-snap-gene-0.1-mRNA-1"/>
    <property type="gene ID" value="maker-unitig_34318-snap-gene-0.1"/>
</dbReference>
<feature type="region of interest" description="Disordered" evidence="1">
    <location>
        <begin position="47"/>
        <end position="68"/>
    </location>
</feature>
<accession>A0A1I8FIG5</accession>